<evidence type="ECO:0000313" key="3">
    <source>
        <dbReference type="EMBL" id="KAK7540154.1"/>
    </source>
</evidence>
<evidence type="ECO:0000256" key="2">
    <source>
        <dbReference type="SAM" id="Phobius"/>
    </source>
</evidence>
<keyword evidence="4" id="KW-1185">Reference proteome</keyword>
<keyword evidence="2" id="KW-0812">Transmembrane</keyword>
<gene>
    <name evidence="3" type="ORF">IWX46DRAFT_196440</name>
</gene>
<comment type="caution">
    <text evidence="3">The sequence shown here is derived from an EMBL/GenBank/DDBJ whole genome shotgun (WGS) entry which is preliminary data.</text>
</comment>
<reference evidence="3 4" key="1">
    <citation type="submission" date="2024-04" db="EMBL/GenBank/DDBJ databases">
        <title>Phyllosticta paracitricarpa is synonymous to the EU quarantine fungus P. citricarpa based on phylogenomic analyses.</title>
        <authorList>
            <consortium name="Lawrence Berkeley National Laboratory"/>
            <person name="Van Ingen-Buijs V.A."/>
            <person name="Van Westerhoven A.C."/>
            <person name="Haridas S."/>
            <person name="Skiadas P."/>
            <person name="Martin F."/>
            <person name="Groenewald J.Z."/>
            <person name="Crous P.W."/>
            <person name="Seidl M.F."/>
        </authorList>
    </citation>
    <scope>NUCLEOTIDE SEQUENCE [LARGE SCALE GENOMIC DNA]</scope>
    <source>
        <strain evidence="3 4">CBS 122670</strain>
    </source>
</reference>
<keyword evidence="2" id="KW-0472">Membrane</keyword>
<keyword evidence="2" id="KW-1133">Transmembrane helix</keyword>
<feature type="transmembrane region" description="Helical" evidence="2">
    <location>
        <begin position="219"/>
        <end position="238"/>
    </location>
</feature>
<dbReference type="Proteomes" id="UP001365128">
    <property type="component" value="Unassembled WGS sequence"/>
</dbReference>
<feature type="region of interest" description="Disordered" evidence="1">
    <location>
        <begin position="576"/>
        <end position="598"/>
    </location>
</feature>
<accession>A0ABR1LZU1</accession>
<feature type="transmembrane region" description="Helical" evidence="2">
    <location>
        <begin position="88"/>
        <end position="106"/>
    </location>
</feature>
<organism evidence="3 4">
    <name type="scientific">Phyllosticta citricarpa</name>
    <dbReference type="NCBI Taxonomy" id="55181"/>
    <lineage>
        <taxon>Eukaryota</taxon>
        <taxon>Fungi</taxon>
        <taxon>Dikarya</taxon>
        <taxon>Ascomycota</taxon>
        <taxon>Pezizomycotina</taxon>
        <taxon>Dothideomycetes</taxon>
        <taxon>Dothideomycetes incertae sedis</taxon>
        <taxon>Botryosphaeriales</taxon>
        <taxon>Phyllostictaceae</taxon>
        <taxon>Phyllosticta</taxon>
    </lineage>
</organism>
<feature type="transmembrane region" description="Helical" evidence="2">
    <location>
        <begin position="165"/>
        <end position="185"/>
    </location>
</feature>
<feature type="region of interest" description="Disordered" evidence="1">
    <location>
        <begin position="473"/>
        <end position="493"/>
    </location>
</feature>
<sequence>MPSDQQPVWNAHSASIVAACCIIIMASLHTISRNKETSSLLLQSTLNRPDLRATSSHGLWTTLSRQDETGHVVELSAFLRVVTFGEEVTSNVAALLYGVCVGWKGVFYLTLLHCVELFDVPVGFRALYYFVVLCRPRTIVRWLWEMQRTTEGDGQGDRDQGPPAAVLRLVSFVVVVAMGLLSSPYDGFSTVSYRACRFSYSGLIGEDTWQEYCIADAQLFALVAVLGMVVVLGMVKLLEKLDRAREKDEEKEQEERGKGEDNAGGDNDNGAPPVLLERIDEAEEDTEKAADQRDPTPDELTTDSRLDPATIVAEARMRVEYLVHLAYEITTTYPPEDHRAAIHIAIQRDRATDLAYLYATPLDTAATPQESLNQRINAHFQFLDPRLSAVELDLVRRVLGNFQASAGGSLSSFDEEHSGASSWGLPALRLAHCQILLSRTDIAAFAEDDNMLEAAARVAVDAAAAAAAAAAPSSSTSSSAAAGTQDGDAAPTLDTAGLLPQLVRALDVKNREGGYAKLWRFLEALKSEERVLRREKESLVSGEQRLAWKTVEREMFAGLIRKLNVGARKERRERMARNDRAQGIGSRSGRRGMEVRLV</sequence>
<feature type="compositionally biased region" description="Basic and acidic residues" evidence="1">
    <location>
        <begin position="287"/>
        <end position="306"/>
    </location>
</feature>
<feature type="compositionally biased region" description="Basic and acidic residues" evidence="1">
    <location>
        <begin position="243"/>
        <end position="261"/>
    </location>
</feature>
<feature type="region of interest" description="Disordered" evidence="1">
    <location>
        <begin position="243"/>
        <end position="307"/>
    </location>
</feature>
<evidence type="ECO:0000313" key="4">
    <source>
        <dbReference type="Proteomes" id="UP001365128"/>
    </source>
</evidence>
<protein>
    <submittedName>
        <fullName evidence="3">Uncharacterized protein</fullName>
    </submittedName>
</protein>
<feature type="compositionally biased region" description="Low complexity" evidence="1">
    <location>
        <begin position="473"/>
        <end position="491"/>
    </location>
</feature>
<proteinExistence type="predicted"/>
<dbReference type="EMBL" id="JBBPDW010000027">
    <property type="protein sequence ID" value="KAK7540154.1"/>
    <property type="molecule type" value="Genomic_DNA"/>
</dbReference>
<feature type="transmembrane region" description="Helical" evidence="2">
    <location>
        <begin position="12"/>
        <end position="31"/>
    </location>
</feature>
<name>A0ABR1LZU1_9PEZI</name>
<feature type="transmembrane region" description="Helical" evidence="2">
    <location>
        <begin position="126"/>
        <end position="144"/>
    </location>
</feature>
<evidence type="ECO:0000256" key="1">
    <source>
        <dbReference type="SAM" id="MobiDB-lite"/>
    </source>
</evidence>